<feature type="non-terminal residue" evidence="2">
    <location>
        <position position="1"/>
    </location>
</feature>
<evidence type="ECO:0000256" key="1">
    <source>
        <dbReference type="SAM" id="MobiDB-lite"/>
    </source>
</evidence>
<dbReference type="AlphaFoldDB" id="A0A0B6XV71"/>
<feature type="compositionally biased region" description="Basic and acidic residues" evidence="1">
    <location>
        <begin position="8"/>
        <end position="22"/>
    </location>
</feature>
<dbReference type="EMBL" id="HACG01000340">
    <property type="protein sequence ID" value="CEK47205.1"/>
    <property type="molecule type" value="Transcribed_RNA"/>
</dbReference>
<proteinExistence type="predicted"/>
<accession>A0A0B6XV71</accession>
<sequence>NDDNCNDDNCKDDRHENEHVDYESLSDSDVALSPELLPQHTVSSVYERAHDQDTQETTGQDCSKHALET</sequence>
<feature type="region of interest" description="Disordered" evidence="1">
    <location>
        <begin position="1"/>
        <end position="69"/>
    </location>
</feature>
<name>A0A0B6XV71_9EUPU</name>
<organism evidence="2">
    <name type="scientific">Arion vulgaris</name>
    <dbReference type="NCBI Taxonomy" id="1028688"/>
    <lineage>
        <taxon>Eukaryota</taxon>
        <taxon>Metazoa</taxon>
        <taxon>Spiralia</taxon>
        <taxon>Lophotrochozoa</taxon>
        <taxon>Mollusca</taxon>
        <taxon>Gastropoda</taxon>
        <taxon>Heterobranchia</taxon>
        <taxon>Euthyneura</taxon>
        <taxon>Panpulmonata</taxon>
        <taxon>Eupulmonata</taxon>
        <taxon>Stylommatophora</taxon>
        <taxon>Helicina</taxon>
        <taxon>Arionoidea</taxon>
        <taxon>Arionidae</taxon>
        <taxon>Arion</taxon>
    </lineage>
</organism>
<feature type="non-terminal residue" evidence="2">
    <location>
        <position position="69"/>
    </location>
</feature>
<gene>
    <name evidence="2" type="primary">ORF786</name>
</gene>
<reference evidence="2" key="1">
    <citation type="submission" date="2014-12" db="EMBL/GenBank/DDBJ databases">
        <title>Insight into the proteome of Arion vulgaris.</title>
        <authorList>
            <person name="Aradska J."/>
            <person name="Bulat T."/>
            <person name="Smidak R."/>
            <person name="Sarate P."/>
            <person name="Gangsoo J."/>
            <person name="Sialana F."/>
            <person name="Bilban M."/>
            <person name="Lubec G."/>
        </authorList>
    </citation>
    <scope>NUCLEOTIDE SEQUENCE</scope>
    <source>
        <tissue evidence="2">Skin</tissue>
    </source>
</reference>
<protein>
    <submittedName>
        <fullName evidence="2">Uncharacterized protein</fullName>
    </submittedName>
</protein>
<evidence type="ECO:0000313" key="2">
    <source>
        <dbReference type="EMBL" id="CEK47205.1"/>
    </source>
</evidence>